<keyword evidence="5" id="KW-1185">Reference proteome</keyword>
<dbReference type="InterPro" id="IPR036028">
    <property type="entry name" value="SH3-like_dom_sf"/>
</dbReference>
<dbReference type="PANTHER" id="PTHR23122">
    <property type="entry name" value="MEMBRANE-ASSOCIATED GUANYLATE KINASE MAGUK"/>
    <property type="match status" value="1"/>
</dbReference>
<name>A0A3Q0RCF1_AMPCI</name>
<keyword evidence="1 2" id="KW-0728">SH3 domain</keyword>
<feature type="domain" description="SH3" evidence="3">
    <location>
        <begin position="4"/>
        <end position="74"/>
    </location>
</feature>
<dbReference type="AlphaFoldDB" id="A0A3Q0RCF1"/>
<dbReference type="STRING" id="61819.ENSACIP00000007812"/>
<dbReference type="Proteomes" id="UP000261340">
    <property type="component" value="Unplaced"/>
</dbReference>
<dbReference type="InterPro" id="IPR050716">
    <property type="entry name" value="MAGUK"/>
</dbReference>
<reference evidence="4" key="1">
    <citation type="submission" date="2025-08" db="UniProtKB">
        <authorList>
            <consortium name="Ensembl"/>
        </authorList>
    </citation>
    <scope>IDENTIFICATION</scope>
</reference>
<evidence type="ECO:0000256" key="1">
    <source>
        <dbReference type="ARBA" id="ARBA00022443"/>
    </source>
</evidence>
<dbReference type="InterPro" id="IPR001452">
    <property type="entry name" value="SH3_domain"/>
</dbReference>
<evidence type="ECO:0000259" key="3">
    <source>
        <dbReference type="PROSITE" id="PS50002"/>
    </source>
</evidence>
<evidence type="ECO:0000313" key="5">
    <source>
        <dbReference type="Proteomes" id="UP000261340"/>
    </source>
</evidence>
<sequence>IRVLRQLYVWAMTDYSPQQDPTIPCADAGMSLRRGDILEMVDQTDTLWWQAKKLPSNTACAGLIPPASLLRRSDMFVQKLIQLFYETVSLTHFFKIATHFNCLDCNYLMMLTATKNPFSNLCPKN</sequence>
<dbReference type="PROSITE" id="PS50002">
    <property type="entry name" value="SH3"/>
    <property type="match status" value="1"/>
</dbReference>
<reference evidence="4" key="2">
    <citation type="submission" date="2025-09" db="UniProtKB">
        <authorList>
            <consortium name="Ensembl"/>
        </authorList>
    </citation>
    <scope>IDENTIFICATION</scope>
</reference>
<protein>
    <recommendedName>
        <fullName evidence="3">SH3 domain-containing protein</fullName>
    </recommendedName>
</protein>
<accession>A0A3Q0RCF1</accession>
<evidence type="ECO:0000256" key="2">
    <source>
        <dbReference type="PROSITE-ProRule" id="PRU00192"/>
    </source>
</evidence>
<organism evidence="4 5">
    <name type="scientific">Amphilophus citrinellus</name>
    <name type="common">Midas cichlid</name>
    <name type="synonym">Cichlasoma citrinellum</name>
    <dbReference type="NCBI Taxonomy" id="61819"/>
    <lineage>
        <taxon>Eukaryota</taxon>
        <taxon>Metazoa</taxon>
        <taxon>Chordata</taxon>
        <taxon>Craniata</taxon>
        <taxon>Vertebrata</taxon>
        <taxon>Euteleostomi</taxon>
        <taxon>Actinopterygii</taxon>
        <taxon>Neopterygii</taxon>
        <taxon>Teleostei</taxon>
        <taxon>Neoteleostei</taxon>
        <taxon>Acanthomorphata</taxon>
        <taxon>Ovalentaria</taxon>
        <taxon>Cichlomorphae</taxon>
        <taxon>Cichliformes</taxon>
        <taxon>Cichlidae</taxon>
        <taxon>New World cichlids</taxon>
        <taxon>Cichlasomatinae</taxon>
        <taxon>Heroini</taxon>
        <taxon>Amphilophus</taxon>
    </lineage>
</organism>
<dbReference type="Ensembl" id="ENSACIT00000008041.1">
    <property type="protein sequence ID" value="ENSACIP00000007812.1"/>
    <property type="gene ID" value="ENSACIG00000006122.1"/>
</dbReference>
<evidence type="ECO:0000313" key="4">
    <source>
        <dbReference type="Ensembl" id="ENSACIP00000007812.1"/>
    </source>
</evidence>
<dbReference type="Gene3D" id="2.30.30.40">
    <property type="entry name" value="SH3 Domains"/>
    <property type="match status" value="1"/>
</dbReference>
<dbReference type="GeneTree" id="ENSGT00940000156444"/>
<proteinExistence type="predicted"/>
<dbReference type="SUPFAM" id="SSF50044">
    <property type="entry name" value="SH3-domain"/>
    <property type="match status" value="1"/>
</dbReference>